<dbReference type="EMBL" id="LSRQ01000033">
    <property type="protein sequence ID" value="OAY85881.1"/>
    <property type="molecule type" value="Genomic_DNA"/>
</dbReference>
<organism evidence="1 2">
    <name type="scientific">Ananas comosus</name>
    <name type="common">Pineapple</name>
    <name type="synonym">Ananas ananas</name>
    <dbReference type="NCBI Taxonomy" id="4615"/>
    <lineage>
        <taxon>Eukaryota</taxon>
        <taxon>Viridiplantae</taxon>
        <taxon>Streptophyta</taxon>
        <taxon>Embryophyta</taxon>
        <taxon>Tracheophyta</taxon>
        <taxon>Spermatophyta</taxon>
        <taxon>Magnoliopsida</taxon>
        <taxon>Liliopsida</taxon>
        <taxon>Poales</taxon>
        <taxon>Bromeliaceae</taxon>
        <taxon>Bromelioideae</taxon>
        <taxon>Ananas</taxon>
    </lineage>
</organism>
<comment type="caution">
    <text evidence="1">The sequence shown here is derived from an EMBL/GenBank/DDBJ whole genome shotgun (WGS) entry which is preliminary data.</text>
</comment>
<dbReference type="STRING" id="4615.A0A199W9H7"/>
<evidence type="ECO:0000313" key="2">
    <source>
        <dbReference type="Proteomes" id="UP000092600"/>
    </source>
</evidence>
<reference evidence="1 2" key="1">
    <citation type="journal article" date="2016" name="DNA Res.">
        <title>The draft genome of MD-2 pineapple using hybrid error correction of long reads.</title>
        <authorList>
            <person name="Redwan R.M."/>
            <person name="Saidin A."/>
            <person name="Kumar S.V."/>
        </authorList>
    </citation>
    <scope>NUCLEOTIDE SEQUENCE [LARGE SCALE GENOMIC DNA]</scope>
    <source>
        <strain evidence="2">cv. MD2</strain>
        <tissue evidence="1">Leaf</tissue>
    </source>
</reference>
<evidence type="ECO:0000313" key="1">
    <source>
        <dbReference type="EMBL" id="OAY85881.1"/>
    </source>
</evidence>
<gene>
    <name evidence="1" type="ORF">ACMD2_16385</name>
</gene>
<feature type="non-terminal residue" evidence="1">
    <location>
        <position position="235"/>
    </location>
</feature>
<proteinExistence type="predicted"/>
<name>A0A199W9H7_ANACO</name>
<dbReference type="AlphaFoldDB" id="A0A199W9H7"/>
<accession>A0A199W9H7</accession>
<protein>
    <recommendedName>
        <fullName evidence="3">Reverse transcriptase domain-containing protein</fullName>
    </recommendedName>
</protein>
<dbReference type="Proteomes" id="UP000092600">
    <property type="component" value="Unassembled WGS sequence"/>
</dbReference>
<sequence length="235" mass="26267">METEIPCTVVKGGDANTKFFHLKASDCRNRNFIFRISDDSSTFSSYGDISDYLFAFFYNQLGTECSPKNNINFSLLYGEEHCDFSNLLMHFKVSKVKKAILASAPEKALGPDGLSQGEHNGDIGFYKGTVNLTGLNSSWVCFLPKKSVAATAKDLSLLHSLPKIISKVLASKLQKVMGDLINPHQAAFLDFERTFDHISWHFLIELLAARGLGDQWTGWINAWLQSSFTDVLLNR</sequence>
<evidence type="ECO:0008006" key="3">
    <source>
        <dbReference type="Google" id="ProtNLM"/>
    </source>
</evidence>